<name>A0A380Y4J6_CYTFI</name>
<dbReference type="GeneID" id="67525243"/>
<proteinExistence type="inferred from homology"/>
<comment type="caution">
    <text evidence="3">The sequence shown here is derived from an EMBL/GenBank/DDBJ whole genome shotgun (WGS) entry which is preliminary data.</text>
</comment>
<evidence type="ECO:0000313" key="3">
    <source>
        <dbReference type="EMBL" id="KAF0825611.1"/>
    </source>
</evidence>
<dbReference type="PANTHER" id="PTHR35146:SF1">
    <property type="entry name" value="UPF0178 PROTEIN YAII"/>
    <property type="match status" value="1"/>
</dbReference>
<evidence type="ECO:0000256" key="1">
    <source>
        <dbReference type="ARBA" id="ARBA00008522"/>
    </source>
</evidence>
<protein>
    <recommendedName>
        <fullName evidence="2">UPF0178 protein KIS1582_0643</fullName>
    </recommendedName>
</protein>
<gene>
    <name evidence="3" type="ORF">KIS1582_0643</name>
</gene>
<accession>A0A380Y4J6</accession>
<dbReference type="PANTHER" id="PTHR35146">
    <property type="entry name" value="UPF0178 PROTEIN YAII"/>
    <property type="match status" value="1"/>
</dbReference>
<dbReference type="InterPro" id="IPR003791">
    <property type="entry name" value="UPF0178"/>
</dbReference>
<dbReference type="AlphaFoldDB" id="A0A380Y4J6"/>
<dbReference type="HAMAP" id="MF_00489">
    <property type="entry name" value="UPF0178"/>
    <property type="match status" value="1"/>
</dbReference>
<dbReference type="Proteomes" id="UP000465778">
    <property type="component" value="Unassembled WGS sequence"/>
</dbReference>
<sequence>MRSDVELFRTLGKPIIMVDADSCPVKEEIVEIANSFNVEAVFVASYAHMQNDLNGAVWKFVDSSKEAADLFIMNYVESGDAVVTQDIGLASTLLLKGVYVLSPRGILSEESEIRTALEMRHLSAKARRRGVYGKGPKPFSQEDRSRFVQQLTKILSNFEGIQ</sequence>
<evidence type="ECO:0000256" key="2">
    <source>
        <dbReference type="HAMAP-Rule" id="MF_00489"/>
    </source>
</evidence>
<dbReference type="RefSeq" id="WP_235831196.1">
    <property type="nucleotide sequence ID" value="NZ_JARMFO010000042.1"/>
</dbReference>
<dbReference type="Pfam" id="PF02639">
    <property type="entry name" value="DUF188"/>
    <property type="match status" value="1"/>
</dbReference>
<evidence type="ECO:0000313" key="4">
    <source>
        <dbReference type="Proteomes" id="UP000465778"/>
    </source>
</evidence>
<organism evidence="3 4">
    <name type="scientific">Cytobacillus firmus</name>
    <name type="common">Bacillus firmus</name>
    <dbReference type="NCBI Taxonomy" id="1399"/>
    <lineage>
        <taxon>Bacteria</taxon>
        <taxon>Bacillati</taxon>
        <taxon>Bacillota</taxon>
        <taxon>Bacilli</taxon>
        <taxon>Bacillales</taxon>
        <taxon>Bacillaceae</taxon>
        <taxon>Cytobacillus</taxon>
    </lineage>
</organism>
<dbReference type="EMBL" id="VDEM01000003">
    <property type="protein sequence ID" value="KAF0825611.1"/>
    <property type="molecule type" value="Genomic_DNA"/>
</dbReference>
<reference evidence="3 4" key="1">
    <citation type="journal article" date="2020" name="G3 (Bethesda)">
        <title>Whole Genome Sequencing and Comparative Genomics of Two Nematicidal Bacillus Strains Reveals a Wide Range of Possible Virulence Factors.</title>
        <authorList>
            <person name="Susic N."/>
            <person name="Janezic S."/>
            <person name="Rupnik M."/>
            <person name="Geric Stare B."/>
        </authorList>
    </citation>
    <scope>NUCLEOTIDE SEQUENCE [LARGE SCALE GENOMIC DNA]</scope>
    <source>
        <strain evidence="3 4">I-1582</strain>
    </source>
</reference>
<comment type="similarity">
    <text evidence="1 2">Belongs to the UPF0178 family.</text>
</comment>